<accession>A0ABU7CSG6</accession>
<sequence>CSNRARLLASIKSKAYGEASEASKSRRHRQVETNFTTQEDGSFLKERHSRVMKQSLKNRTNKQIHMLGGLGKEAIRTTLISHLVALDPALEEKIKNDRRFKC</sequence>
<feature type="region of interest" description="Disordered" evidence="1">
    <location>
        <begin position="18"/>
        <end position="38"/>
    </location>
</feature>
<keyword evidence="3" id="KW-1185">Reference proteome</keyword>
<protein>
    <submittedName>
        <fullName evidence="2">Uncharacterized protein</fullName>
    </submittedName>
</protein>
<gene>
    <name evidence="2" type="ORF">CHARACLAT_030048</name>
</gene>
<evidence type="ECO:0000313" key="3">
    <source>
        <dbReference type="Proteomes" id="UP001352852"/>
    </source>
</evidence>
<proteinExistence type="predicted"/>
<reference evidence="2 3" key="1">
    <citation type="submission" date="2021-06" db="EMBL/GenBank/DDBJ databases">
        <authorList>
            <person name="Palmer J.M."/>
        </authorList>
    </citation>
    <scope>NUCLEOTIDE SEQUENCE [LARGE SCALE GENOMIC DNA]</scope>
    <source>
        <strain evidence="2 3">CL_MEX2019</strain>
        <tissue evidence="2">Muscle</tissue>
    </source>
</reference>
<organism evidence="2 3">
    <name type="scientific">Characodon lateralis</name>
    <dbReference type="NCBI Taxonomy" id="208331"/>
    <lineage>
        <taxon>Eukaryota</taxon>
        <taxon>Metazoa</taxon>
        <taxon>Chordata</taxon>
        <taxon>Craniata</taxon>
        <taxon>Vertebrata</taxon>
        <taxon>Euteleostomi</taxon>
        <taxon>Actinopterygii</taxon>
        <taxon>Neopterygii</taxon>
        <taxon>Teleostei</taxon>
        <taxon>Neoteleostei</taxon>
        <taxon>Acanthomorphata</taxon>
        <taxon>Ovalentaria</taxon>
        <taxon>Atherinomorphae</taxon>
        <taxon>Cyprinodontiformes</taxon>
        <taxon>Goodeidae</taxon>
        <taxon>Characodon</taxon>
    </lineage>
</organism>
<comment type="caution">
    <text evidence="2">The sequence shown here is derived from an EMBL/GenBank/DDBJ whole genome shotgun (WGS) entry which is preliminary data.</text>
</comment>
<dbReference type="EMBL" id="JAHUTJ010004408">
    <property type="protein sequence ID" value="MED6265887.1"/>
    <property type="molecule type" value="Genomic_DNA"/>
</dbReference>
<evidence type="ECO:0000313" key="2">
    <source>
        <dbReference type="EMBL" id="MED6265887.1"/>
    </source>
</evidence>
<dbReference type="Proteomes" id="UP001352852">
    <property type="component" value="Unassembled WGS sequence"/>
</dbReference>
<evidence type="ECO:0000256" key="1">
    <source>
        <dbReference type="SAM" id="MobiDB-lite"/>
    </source>
</evidence>
<feature type="non-terminal residue" evidence="2">
    <location>
        <position position="1"/>
    </location>
</feature>
<name>A0ABU7CSG6_9TELE</name>